<dbReference type="Gene3D" id="2.60.40.2080">
    <property type="match status" value="1"/>
</dbReference>
<dbReference type="OrthoDB" id="7658568at2"/>
<dbReference type="PANTHER" id="PTHR46938">
    <property type="entry name" value="DISCOIDIN-1 SUBUNIT A-RELATED-RELATED"/>
    <property type="match status" value="1"/>
</dbReference>
<dbReference type="InterPro" id="IPR019019">
    <property type="entry name" value="H-type_lectin_domain"/>
</dbReference>
<dbReference type="GO" id="GO:0070492">
    <property type="term" value="F:oligosaccharide binding"/>
    <property type="evidence" value="ECO:0007669"/>
    <property type="project" value="TreeGrafter"/>
</dbReference>
<evidence type="ECO:0000313" key="2">
    <source>
        <dbReference type="EMBL" id="RVV96963.1"/>
    </source>
</evidence>
<organism evidence="2 3">
    <name type="scientific">Mesobaculum littorinae</name>
    <dbReference type="NCBI Taxonomy" id="2486419"/>
    <lineage>
        <taxon>Bacteria</taxon>
        <taxon>Pseudomonadati</taxon>
        <taxon>Pseudomonadota</taxon>
        <taxon>Alphaproteobacteria</taxon>
        <taxon>Rhodobacterales</taxon>
        <taxon>Roseobacteraceae</taxon>
        <taxon>Mesobaculum</taxon>
    </lineage>
</organism>
<dbReference type="Pfam" id="PF09458">
    <property type="entry name" value="H_lectin"/>
    <property type="match status" value="1"/>
</dbReference>
<dbReference type="InterPro" id="IPR052487">
    <property type="entry name" value="Galactose-binding_lectin"/>
</dbReference>
<proteinExistence type="predicted"/>
<evidence type="ECO:0000313" key="3">
    <source>
        <dbReference type="Proteomes" id="UP000285908"/>
    </source>
</evidence>
<comment type="caution">
    <text evidence="2">The sequence shown here is derived from an EMBL/GenBank/DDBJ whole genome shotgun (WGS) entry which is preliminary data.</text>
</comment>
<dbReference type="Proteomes" id="UP000285908">
    <property type="component" value="Unassembled WGS sequence"/>
</dbReference>
<dbReference type="AlphaFoldDB" id="A0A438AE27"/>
<accession>A0A438AE27</accession>
<feature type="domain" description="H-type lectin" evidence="1">
    <location>
        <begin position="39"/>
        <end position="104"/>
    </location>
</feature>
<sequence length="116" mass="13078">MRRFDQQQIGVAQGQVLLFSDFKHDGEMWTGAGPREILQDVRFDTPFRDPPVVHVAVSMWDTDAGSNQRGDVTAVDVTAEGYTLRFGTWGDTRIARLRILWTAIGAARDPDLWDVD</sequence>
<dbReference type="InterPro" id="IPR037221">
    <property type="entry name" value="H-type_lectin_dom_sf"/>
</dbReference>
<dbReference type="EMBL" id="RQXX01000007">
    <property type="protein sequence ID" value="RVV96963.1"/>
    <property type="molecule type" value="Genomic_DNA"/>
</dbReference>
<evidence type="ECO:0000259" key="1">
    <source>
        <dbReference type="Pfam" id="PF09458"/>
    </source>
</evidence>
<dbReference type="GO" id="GO:0098609">
    <property type="term" value="P:cell-cell adhesion"/>
    <property type="evidence" value="ECO:0007669"/>
    <property type="project" value="TreeGrafter"/>
</dbReference>
<dbReference type="RefSeq" id="WP_127907757.1">
    <property type="nucleotide sequence ID" value="NZ_RQXX01000007.1"/>
</dbReference>
<dbReference type="GO" id="GO:0009986">
    <property type="term" value="C:cell surface"/>
    <property type="evidence" value="ECO:0007669"/>
    <property type="project" value="TreeGrafter"/>
</dbReference>
<reference evidence="2 3" key="1">
    <citation type="submission" date="2018-11" db="EMBL/GenBank/DDBJ databases">
        <title>Mesobaculum littorinae gen. nov., sp. nov., isolated from Littorina scabra that represents a novel genus of the order Rhodobacteraceae.</title>
        <authorList>
            <person name="Li F."/>
        </authorList>
    </citation>
    <scope>NUCLEOTIDE SEQUENCE [LARGE SCALE GENOMIC DNA]</scope>
    <source>
        <strain evidence="2 3">M0103</strain>
    </source>
</reference>
<keyword evidence="3" id="KW-1185">Reference proteome</keyword>
<dbReference type="GO" id="GO:0030247">
    <property type="term" value="F:polysaccharide binding"/>
    <property type="evidence" value="ECO:0007669"/>
    <property type="project" value="TreeGrafter"/>
</dbReference>
<name>A0A438AE27_9RHOB</name>
<dbReference type="GO" id="GO:0045335">
    <property type="term" value="C:phagocytic vesicle"/>
    <property type="evidence" value="ECO:0007669"/>
    <property type="project" value="TreeGrafter"/>
</dbReference>
<dbReference type="GO" id="GO:0046871">
    <property type="term" value="F:N-acetylgalactosamine binding"/>
    <property type="evidence" value="ECO:0007669"/>
    <property type="project" value="TreeGrafter"/>
</dbReference>
<protein>
    <recommendedName>
        <fullName evidence="1">H-type lectin domain-containing protein</fullName>
    </recommendedName>
</protein>
<dbReference type="GO" id="GO:0098636">
    <property type="term" value="C:protein complex involved in cell adhesion"/>
    <property type="evidence" value="ECO:0007669"/>
    <property type="project" value="TreeGrafter"/>
</dbReference>
<gene>
    <name evidence="2" type="ORF">EKE94_16655</name>
</gene>
<dbReference type="SUPFAM" id="SSF141086">
    <property type="entry name" value="Agglutinin HPA-like"/>
    <property type="match status" value="1"/>
</dbReference>